<accession>A0A2T8HPX1</accession>
<evidence type="ECO:0000313" key="2">
    <source>
        <dbReference type="EMBL" id="PVH27466.1"/>
    </source>
</evidence>
<proteinExistence type="predicted"/>
<comment type="caution">
    <text evidence="2">The sequence shown here is derived from an EMBL/GenBank/DDBJ whole genome shotgun (WGS) entry which is preliminary data.</text>
</comment>
<keyword evidence="3" id="KW-1185">Reference proteome</keyword>
<protein>
    <submittedName>
        <fullName evidence="2">Uncharacterized protein</fullName>
    </submittedName>
</protein>
<dbReference type="EMBL" id="QDKM01000012">
    <property type="protein sequence ID" value="PVH27466.1"/>
    <property type="molecule type" value="Genomic_DNA"/>
</dbReference>
<name>A0A2T8HPX1_9RHOB</name>
<dbReference type="Proteomes" id="UP000245911">
    <property type="component" value="Unassembled WGS sequence"/>
</dbReference>
<organism evidence="2 3">
    <name type="scientific">Pararhodobacter oceanensis</name>
    <dbReference type="NCBI Taxonomy" id="2172121"/>
    <lineage>
        <taxon>Bacteria</taxon>
        <taxon>Pseudomonadati</taxon>
        <taxon>Pseudomonadota</taxon>
        <taxon>Alphaproteobacteria</taxon>
        <taxon>Rhodobacterales</taxon>
        <taxon>Paracoccaceae</taxon>
        <taxon>Pararhodobacter</taxon>
    </lineage>
</organism>
<evidence type="ECO:0000256" key="1">
    <source>
        <dbReference type="SAM" id="MobiDB-lite"/>
    </source>
</evidence>
<gene>
    <name evidence="2" type="ORF">DDE20_16990</name>
</gene>
<reference evidence="2 3" key="1">
    <citation type="submission" date="2018-04" db="EMBL/GenBank/DDBJ databases">
        <title>Pararhodobacter oceanense sp. nov., isolated from marine intertidal sediment.</title>
        <authorList>
            <person name="Wang X.-L."/>
            <person name="Du Z.-J."/>
        </authorList>
    </citation>
    <scope>NUCLEOTIDE SEQUENCE [LARGE SCALE GENOMIC DNA]</scope>
    <source>
        <strain evidence="2 3">AM505</strain>
    </source>
</reference>
<sequence length="72" mass="8294">MRDSTSAIARERRPVARMTQGLKAVGRALWRSPVGAQRQMPSRLTYLPPRMRRDLGLPPCSDHPRPPRHPLW</sequence>
<feature type="region of interest" description="Disordered" evidence="1">
    <location>
        <begin position="48"/>
        <end position="72"/>
    </location>
</feature>
<evidence type="ECO:0000313" key="3">
    <source>
        <dbReference type="Proteomes" id="UP000245911"/>
    </source>
</evidence>
<dbReference type="AlphaFoldDB" id="A0A2T8HPX1"/>